<keyword evidence="1" id="KW-0732">Signal</keyword>
<accession>A0A430K8D5</accession>
<dbReference type="Proteomes" id="UP000267585">
    <property type="component" value="Unassembled WGS sequence"/>
</dbReference>
<evidence type="ECO:0000313" key="2">
    <source>
        <dbReference type="EMBL" id="RTE55219.1"/>
    </source>
</evidence>
<organism evidence="2 3">
    <name type="scientific">Arenibacter aquaticus</name>
    <dbReference type="NCBI Taxonomy" id="2489054"/>
    <lineage>
        <taxon>Bacteria</taxon>
        <taxon>Pseudomonadati</taxon>
        <taxon>Bacteroidota</taxon>
        <taxon>Flavobacteriia</taxon>
        <taxon>Flavobacteriales</taxon>
        <taxon>Flavobacteriaceae</taxon>
        <taxon>Arenibacter</taxon>
    </lineage>
</organism>
<keyword evidence="3" id="KW-1185">Reference proteome</keyword>
<sequence>MCRTKLLLFLFCVVIFTSCQPPVSFTEPQPVDGRTLAIMPMEYKGIFWCQLDSALVYINDRALIKRKEFLIKTTMDEIRSCPNFHLENGSLMVKDRSYHFPVRMHKDTILCRVVLTDTLFVIDEPQNLLRTYKGHLLLNTKLKADSWEVGVLSIKRNGLLNITKAEKAKALLKLDSIDLIRPQWENDRILSRTHVSPTLSQFENLLQQGLQINCNCKKFERIITMQEGIYRYYSLGNL</sequence>
<dbReference type="PROSITE" id="PS51257">
    <property type="entry name" value="PROKAR_LIPOPROTEIN"/>
    <property type="match status" value="1"/>
</dbReference>
<dbReference type="EMBL" id="RQPJ01000001">
    <property type="protein sequence ID" value="RTE55219.1"/>
    <property type="molecule type" value="Genomic_DNA"/>
</dbReference>
<dbReference type="RefSeq" id="WP_126160522.1">
    <property type="nucleotide sequence ID" value="NZ_RQPJ01000001.1"/>
</dbReference>
<reference evidence="2 3" key="1">
    <citation type="submission" date="2018-11" db="EMBL/GenBank/DDBJ databases">
        <title>Arenibacter aquaticus sp.nov., a marine bacterium isolated from surface seawater in the South China Sea.</title>
        <authorList>
            <person name="Guo J."/>
            <person name="Sun J."/>
        </authorList>
    </citation>
    <scope>NUCLEOTIDE SEQUENCE [LARGE SCALE GENOMIC DNA]</scope>
    <source>
        <strain evidence="2 3">GUO666</strain>
    </source>
</reference>
<protein>
    <submittedName>
        <fullName evidence="2">Uncharacterized protein</fullName>
    </submittedName>
</protein>
<dbReference type="AlphaFoldDB" id="A0A430K8D5"/>
<evidence type="ECO:0000313" key="3">
    <source>
        <dbReference type="Proteomes" id="UP000267585"/>
    </source>
</evidence>
<proteinExistence type="predicted"/>
<dbReference type="OrthoDB" id="1175595at2"/>
<name>A0A430K8D5_9FLAO</name>
<feature type="signal peptide" evidence="1">
    <location>
        <begin position="1"/>
        <end position="21"/>
    </location>
</feature>
<feature type="chain" id="PRO_5019199907" evidence="1">
    <location>
        <begin position="22"/>
        <end position="238"/>
    </location>
</feature>
<evidence type="ECO:0000256" key="1">
    <source>
        <dbReference type="SAM" id="SignalP"/>
    </source>
</evidence>
<comment type="caution">
    <text evidence="2">The sequence shown here is derived from an EMBL/GenBank/DDBJ whole genome shotgun (WGS) entry which is preliminary data.</text>
</comment>
<gene>
    <name evidence="2" type="ORF">EHW67_01245</name>
</gene>